<organism evidence="3 4">
    <name type="scientific">Blastocystis sp. subtype 1 (strain ATCC 50177 / NandII)</name>
    <dbReference type="NCBI Taxonomy" id="478820"/>
    <lineage>
        <taxon>Eukaryota</taxon>
        <taxon>Sar</taxon>
        <taxon>Stramenopiles</taxon>
        <taxon>Bigyra</taxon>
        <taxon>Opalozoa</taxon>
        <taxon>Opalinata</taxon>
        <taxon>Blastocystidae</taxon>
        <taxon>Blastocystis</taxon>
    </lineage>
</organism>
<dbReference type="InterPro" id="IPR007307">
    <property type="entry name" value="Ltv1"/>
</dbReference>
<feature type="region of interest" description="Disordered" evidence="2">
    <location>
        <begin position="386"/>
        <end position="471"/>
    </location>
</feature>
<gene>
    <name evidence="3" type="ORF">AV274_2428</name>
</gene>
<evidence type="ECO:0000313" key="4">
    <source>
        <dbReference type="Proteomes" id="UP000078348"/>
    </source>
</evidence>
<dbReference type="STRING" id="478820.A0A196SHR0"/>
<sequence length="471" mass="54851">MGKKKFIDKKTAKTFILTNRSRSDNLYYEEGSTPNVLIPKGMEGSVSSLIGSQIRPMRHVEEEDYDYDYDYDEDYDEEEESYMHREEGRIYGETTDRDGLPLDGTDYQAHMKAAGPGVFIAPGGEVRMIEEKDIKVDDDLLPEELRSKRLPKAVNLKYDEVDPELLAAMEEIENEDWDDDKNEEGFISDDFIQQAIDDKGPVNEFDFDQHIRNLLKAREEKEKSNVELTEDRYAEEIRIDPELANRKERDIDHQFKSVRTSFEEEDEEVQGGPIHMDDALFQDVLDEYLQDEQAEKKRDYEAWNLNKDDGTRVEAPAREKEVIREVQEEEEEDIDRLIDLQYARPAKEEWDCESICSTYSNVLNHPKVIGVPKKPVKKILISKKTGMPIMEEASPKEEEEDVEMEPVCNSGERRNKKETAEEKRLRKQRVKEEKSAKRQQKKALKEAFKEEKKRADRLGSSSRGPVTFAIN</sequence>
<dbReference type="GO" id="GO:0005829">
    <property type="term" value="C:cytosol"/>
    <property type="evidence" value="ECO:0007669"/>
    <property type="project" value="TreeGrafter"/>
</dbReference>
<dbReference type="Proteomes" id="UP000078348">
    <property type="component" value="Unassembled WGS sequence"/>
</dbReference>
<dbReference type="EMBL" id="LXWW01000113">
    <property type="protein sequence ID" value="OAO15846.1"/>
    <property type="molecule type" value="Genomic_DNA"/>
</dbReference>
<dbReference type="OrthoDB" id="5852896at2759"/>
<dbReference type="PANTHER" id="PTHR21531">
    <property type="entry name" value="LOW-TEMPERATURE VIABILITY PROTEIN LTV1-RELATED"/>
    <property type="match status" value="1"/>
</dbReference>
<feature type="compositionally biased region" description="Basic and acidic residues" evidence="2">
    <location>
        <begin position="443"/>
        <end position="457"/>
    </location>
</feature>
<comment type="caution">
    <text evidence="3">The sequence shown here is derived from an EMBL/GenBank/DDBJ whole genome shotgun (WGS) entry which is preliminary data.</text>
</comment>
<dbReference type="GO" id="GO:0030688">
    <property type="term" value="C:preribosome, small subunit precursor"/>
    <property type="evidence" value="ECO:0007669"/>
    <property type="project" value="TreeGrafter"/>
</dbReference>
<reference evidence="3 4" key="1">
    <citation type="submission" date="2016-05" db="EMBL/GenBank/DDBJ databases">
        <title>Nuclear genome of Blastocystis sp. subtype 1 NandII.</title>
        <authorList>
            <person name="Gentekaki E."/>
            <person name="Curtis B."/>
            <person name="Stairs C."/>
            <person name="Eme L."/>
            <person name="Herman E."/>
            <person name="Klimes V."/>
            <person name="Arias M.C."/>
            <person name="Elias M."/>
            <person name="Hilliou F."/>
            <person name="Klute M."/>
            <person name="Malik S.-B."/>
            <person name="Pightling A."/>
            <person name="Rachubinski R."/>
            <person name="Salas D."/>
            <person name="Schlacht A."/>
            <person name="Suga H."/>
            <person name="Archibald J."/>
            <person name="Ball S.G."/>
            <person name="Clark G."/>
            <person name="Dacks J."/>
            <person name="Van Der Giezen M."/>
            <person name="Tsaousis A."/>
            <person name="Roger A."/>
        </authorList>
    </citation>
    <scope>NUCLEOTIDE SEQUENCE [LARGE SCALE GENOMIC DNA]</scope>
    <source>
        <strain evidence="4">ATCC 50177 / NandII</strain>
    </source>
</reference>
<dbReference type="AlphaFoldDB" id="A0A196SHR0"/>
<dbReference type="PANTHER" id="PTHR21531:SF0">
    <property type="entry name" value="PROTEIN LTV1 HOMOLOG"/>
    <property type="match status" value="1"/>
</dbReference>
<feature type="compositionally biased region" description="Basic and acidic residues" evidence="2">
    <location>
        <begin position="311"/>
        <end position="326"/>
    </location>
</feature>
<evidence type="ECO:0000256" key="2">
    <source>
        <dbReference type="SAM" id="MobiDB-lite"/>
    </source>
</evidence>
<protein>
    <recommendedName>
        <fullName evidence="5">Protein LTV1</fullName>
    </recommendedName>
</protein>
<proteinExistence type="inferred from homology"/>
<name>A0A196SHR0_BLAHN</name>
<dbReference type="GO" id="GO:0042274">
    <property type="term" value="P:ribosomal small subunit biogenesis"/>
    <property type="evidence" value="ECO:0007669"/>
    <property type="project" value="InterPro"/>
</dbReference>
<dbReference type="GO" id="GO:0000056">
    <property type="term" value="P:ribosomal small subunit export from nucleus"/>
    <property type="evidence" value="ECO:0007669"/>
    <property type="project" value="TreeGrafter"/>
</dbReference>
<accession>A0A196SHR0</accession>
<comment type="similarity">
    <text evidence="1">Belongs to the LTV1 family.</text>
</comment>
<keyword evidence="4" id="KW-1185">Reference proteome</keyword>
<dbReference type="GO" id="GO:0005634">
    <property type="term" value="C:nucleus"/>
    <property type="evidence" value="ECO:0007669"/>
    <property type="project" value="TreeGrafter"/>
</dbReference>
<feature type="compositionally biased region" description="Basic and acidic residues" evidence="2">
    <location>
        <begin position="411"/>
        <end position="436"/>
    </location>
</feature>
<evidence type="ECO:0000313" key="3">
    <source>
        <dbReference type="EMBL" id="OAO15846.1"/>
    </source>
</evidence>
<evidence type="ECO:0000256" key="1">
    <source>
        <dbReference type="ARBA" id="ARBA00009078"/>
    </source>
</evidence>
<feature type="region of interest" description="Disordered" evidence="2">
    <location>
        <begin position="311"/>
        <end position="330"/>
    </location>
</feature>
<evidence type="ECO:0008006" key="5">
    <source>
        <dbReference type="Google" id="ProtNLM"/>
    </source>
</evidence>
<feature type="compositionally biased region" description="Polar residues" evidence="2">
    <location>
        <begin position="459"/>
        <end position="471"/>
    </location>
</feature>